<dbReference type="GeneID" id="96155294"/>
<keyword evidence="4" id="KW-1185">Reference proteome</keyword>
<accession>A0A4P9TD10</accession>
<dbReference type="AlphaFoldDB" id="A0A4P9TD10"/>
<feature type="domain" description="CARDB" evidence="2">
    <location>
        <begin position="174"/>
        <end position="250"/>
    </location>
</feature>
<keyword evidence="1" id="KW-0812">Transmembrane</keyword>
<dbReference type="KEGG" id="npl:FGF80_04940"/>
<evidence type="ECO:0000313" key="4">
    <source>
        <dbReference type="Proteomes" id="UP000307562"/>
    </source>
</evidence>
<feature type="transmembrane region" description="Helical" evidence="1">
    <location>
        <begin position="511"/>
        <end position="533"/>
    </location>
</feature>
<dbReference type="PANTHER" id="PTHR35902:SF3">
    <property type="entry name" value="NPCBM-ASSOCIATED, NEW3 DOMAIN OF ALPHA-GALACTOSIDASE"/>
    <property type="match status" value="1"/>
</dbReference>
<dbReference type="InterPro" id="IPR013783">
    <property type="entry name" value="Ig-like_fold"/>
</dbReference>
<keyword evidence="1" id="KW-0472">Membrane</keyword>
<evidence type="ECO:0000313" key="3">
    <source>
        <dbReference type="EMBL" id="QCW02618.1"/>
    </source>
</evidence>
<dbReference type="InterPro" id="IPR011635">
    <property type="entry name" value="CARDB"/>
</dbReference>
<dbReference type="Proteomes" id="UP000307562">
    <property type="component" value="Chromosome"/>
</dbReference>
<protein>
    <recommendedName>
        <fullName evidence="2">CARDB domain-containing protein</fullName>
    </recommendedName>
</protein>
<dbReference type="EMBL" id="CP040637">
    <property type="protein sequence ID" value="QCW02618.1"/>
    <property type="molecule type" value="Genomic_DNA"/>
</dbReference>
<name>A0A4P9TD10_9EURY</name>
<gene>
    <name evidence="3" type="ORF">FGF80_04940</name>
</gene>
<dbReference type="Gene3D" id="2.60.40.10">
    <property type="entry name" value="Immunoglobulins"/>
    <property type="match status" value="2"/>
</dbReference>
<dbReference type="PANTHER" id="PTHR35902">
    <property type="entry name" value="S-LAYER DOMAIN-LIKE PROTEIN-RELATED"/>
    <property type="match status" value="1"/>
</dbReference>
<dbReference type="Pfam" id="PF07705">
    <property type="entry name" value="CARDB"/>
    <property type="match status" value="1"/>
</dbReference>
<dbReference type="RefSeq" id="WP_138652556.1">
    <property type="nucleotide sequence ID" value="NZ_CP040637.1"/>
</dbReference>
<evidence type="ECO:0000256" key="1">
    <source>
        <dbReference type="SAM" id="Phobius"/>
    </source>
</evidence>
<organism evidence="3 4">
    <name type="scientific">Natrinema pallidum</name>
    <dbReference type="NCBI Taxonomy" id="69527"/>
    <lineage>
        <taxon>Archaea</taxon>
        <taxon>Methanobacteriati</taxon>
        <taxon>Methanobacteriota</taxon>
        <taxon>Stenosarchaea group</taxon>
        <taxon>Halobacteria</taxon>
        <taxon>Halobacteriales</taxon>
        <taxon>Natrialbaceae</taxon>
        <taxon>Natrinema</taxon>
    </lineage>
</organism>
<sequence length="536" mass="56427">MRDRRAAALVLAIVTSLGLLLSLAGPAALAQQATGEETSGEPILEVVDSNPDVTPGTETTLEVQLKNEGQLGTGAQSDRVLTARGVTARIDDAGPFESESGEVGVGPIRDGEIATAPLDLTIPENTDPGEYEIEIEVEYAYTAWVSDASELQKRFTKTETLEMTVTVPDEPRFSISNVNTDVAPGGSGDMTLEIENTGTEAATATRVAVTGFGGVTIDGGTSETAVGDLEPGETTTTTVEAAIANSTSAAAKSIEATVTYEDRSGVERTSTPVRSTFAPAGEQTFSLRTLEGSLSVGYEGTVTGEIVNDGPRPVDDAVLVVEPMSDSLFVEDTRYALPELKSGEAATFTYPMEVSGQADPGARQLRFTVEYTGSGDATLRDGPISERVVVDDRTDEFSIGDDNASVRQGETSDLVLEITNQRPETVTNIDARLYTEGDLDTSDDEAFVKELEPGESATIPFDISASMAATVETHPVELDFEYDTARGETVLSDVYTHPIDVEPGTDGGGGFPSLIVGMLGVLAVTGIGIGLWLRRD</sequence>
<proteinExistence type="predicted"/>
<reference evidence="4" key="1">
    <citation type="submission" date="2019-05" db="EMBL/GenBank/DDBJ databases">
        <title>Complete Genome Sequence and Methylation Pattern of the Halophilic Archaeon Natrinema pallidum BOL6-1.</title>
        <authorList>
            <person name="DasSarma P."/>
            <person name="DasSarma B.P."/>
            <person name="DasSarma S.L."/>
            <person name="Martinez F.L."/>
            <person name="Guzman D."/>
            <person name="Roberts R.J."/>
            <person name="DasSarma S."/>
        </authorList>
    </citation>
    <scope>NUCLEOTIDE SEQUENCE [LARGE SCALE GENOMIC DNA]</scope>
    <source>
        <strain evidence="4">BOL6-1</strain>
    </source>
</reference>
<keyword evidence="1" id="KW-1133">Transmembrane helix</keyword>
<evidence type="ECO:0000259" key="2">
    <source>
        <dbReference type="Pfam" id="PF07705"/>
    </source>
</evidence>